<dbReference type="SUPFAM" id="SSF58104">
    <property type="entry name" value="Methyl-accepting chemotaxis protein (MCP) signaling domain"/>
    <property type="match status" value="1"/>
</dbReference>
<feature type="transmembrane region" description="Helical" evidence="5">
    <location>
        <begin position="614"/>
        <end position="633"/>
    </location>
</feature>
<dbReference type="GO" id="GO:0140359">
    <property type="term" value="F:ABC-type transporter activity"/>
    <property type="evidence" value="ECO:0007669"/>
    <property type="project" value="InterPro"/>
</dbReference>
<dbReference type="Gene3D" id="3.40.1710.10">
    <property type="entry name" value="abc type-2 transporter like domain"/>
    <property type="match status" value="1"/>
</dbReference>
<dbReference type="PANTHER" id="PTHR43077:SF5">
    <property type="entry name" value="PHAGE INFECTION PROTEIN"/>
    <property type="match status" value="1"/>
</dbReference>
<feature type="domain" description="ABC-2 type transporter transmembrane" evidence="6">
    <location>
        <begin position="567"/>
        <end position="717"/>
    </location>
</feature>
<dbReference type="Pfam" id="PF01061">
    <property type="entry name" value="ABC2_membrane"/>
    <property type="match status" value="1"/>
</dbReference>
<feature type="transmembrane region" description="Helical" evidence="5">
    <location>
        <begin position="726"/>
        <end position="748"/>
    </location>
</feature>
<evidence type="ECO:0000256" key="5">
    <source>
        <dbReference type="SAM" id="Phobius"/>
    </source>
</evidence>
<keyword evidence="4 5" id="KW-0472">Membrane</keyword>
<dbReference type="InterPro" id="IPR013525">
    <property type="entry name" value="ABC2_TM"/>
</dbReference>
<keyword evidence="8" id="KW-1185">Reference proteome</keyword>
<feature type="transmembrane region" description="Helical" evidence="5">
    <location>
        <begin position="565"/>
        <end position="587"/>
    </location>
</feature>
<evidence type="ECO:0000256" key="4">
    <source>
        <dbReference type="ARBA" id="ARBA00023136"/>
    </source>
</evidence>
<accession>A0A7J5B7P2</accession>
<evidence type="ECO:0000259" key="6">
    <source>
        <dbReference type="Pfam" id="PF01061"/>
    </source>
</evidence>
<dbReference type="RefSeq" id="WP_158053180.1">
    <property type="nucleotide sequence ID" value="NZ_WBKB01000010.1"/>
</dbReference>
<feature type="transmembrane region" description="Helical" evidence="5">
    <location>
        <begin position="669"/>
        <end position="689"/>
    </location>
</feature>
<comment type="subcellular location">
    <subcellularLocation>
        <location evidence="1">Membrane</location>
        <topology evidence="1">Multi-pass membrane protein</topology>
    </subcellularLocation>
</comment>
<keyword evidence="3 5" id="KW-1133">Transmembrane helix</keyword>
<dbReference type="GO" id="GO:0016020">
    <property type="term" value="C:membrane"/>
    <property type="evidence" value="ECO:0007669"/>
    <property type="project" value="UniProtKB-SubCell"/>
</dbReference>
<feature type="transmembrane region" description="Helical" evidence="5">
    <location>
        <begin position="639"/>
        <end position="662"/>
    </location>
</feature>
<dbReference type="AlphaFoldDB" id="A0A7J5B7P2"/>
<proteinExistence type="predicted"/>
<evidence type="ECO:0000256" key="1">
    <source>
        <dbReference type="ARBA" id="ARBA00004141"/>
    </source>
</evidence>
<feature type="transmembrane region" description="Helical" evidence="5">
    <location>
        <begin position="21"/>
        <end position="43"/>
    </location>
</feature>
<evidence type="ECO:0000256" key="2">
    <source>
        <dbReference type="ARBA" id="ARBA00022692"/>
    </source>
</evidence>
<evidence type="ECO:0000256" key="3">
    <source>
        <dbReference type="ARBA" id="ARBA00022989"/>
    </source>
</evidence>
<protein>
    <submittedName>
        <fullName evidence="7">YhgE/Pip domain-containing protein</fullName>
    </submittedName>
</protein>
<dbReference type="InterPro" id="IPR023908">
    <property type="entry name" value="xxxLxxG_rpt"/>
</dbReference>
<gene>
    <name evidence="7" type="ORF">F8O05_12985</name>
</gene>
<evidence type="ECO:0000313" key="7">
    <source>
        <dbReference type="EMBL" id="KAB1641143.1"/>
    </source>
</evidence>
<comment type="caution">
    <text evidence="7">The sequence shown here is derived from an EMBL/GenBank/DDBJ whole genome shotgun (WGS) entry which is preliminary data.</text>
</comment>
<dbReference type="Proteomes" id="UP000433493">
    <property type="component" value="Unassembled WGS sequence"/>
</dbReference>
<dbReference type="OrthoDB" id="9811483at2"/>
<sequence>MSATTRPDSRAASFKNARIRNLLVAIFVPLALVGLYFAALGGANERSGTLPALIVNNDEMATQANADGTETQVVAGRLLVSWFTNTENVDLFDWQLASQDTAQEAIASGEAYVVLTIPEDFSASIVSLSGGDPRAARIDITTSQSKDWLTGAVSQDVFDGLTAQFGQTVTNMIAVGLVDGLNESAGGLQEAADGATQLADGIGQLDDGFSQFLDGSVQLADGTGEAYDGAVQFSDGVGTFADGIDEYSGGVSAYVDGVDQYVGGVSQYASGVEDYVGGVNEFAGGVQELSSGLDQLDGGSDDLQYAAGELQGMADQLSDYGPQIAGLADQLEQLAPLLGGLSDLDPSTLSTYCDELEAVDPATATNCRDAVDQLLSAIDTSGLDLGSLESGLSDAADQLGSLAGAGDGVGQLADGIIQYTEGVGQIADGAGQLSDGAGQLIDGGGQIVDGSGQIIDGGEQLTDAGSQLVDGGSQLEDGASQLGDGASALADGLSQIHDGQQELNEGGEELGDGIGELEDGARTMAQGLQDGADQAENAIGDPEAFADILAEPVIAETVAKHDPTFGGVLGAIGLAVGIWLAALITALRRRTVTEDILESSASNATIFLAAARKLTIPVGVVALVLSVIPHLFLGAPWSGLLGSLVVAILATGCVAALHLLFATLFRRRTAAVISIALLLLQLILVPGIIPLEFSAGWAQSLSGFMPMGQVVSGLQAIYAGGAAGDVFAAISGLVLIGAAALAITAVALQRKRRVVAAA</sequence>
<reference evidence="7 8" key="1">
    <citation type="submission" date="2019-09" db="EMBL/GenBank/DDBJ databases">
        <title>Phylogeny of genus Pseudoclavibacter and closely related genus.</title>
        <authorList>
            <person name="Li Y."/>
        </authorList>
    </citation>
    <scope>NUCLEOTIDE SEQUENCE [LARGE SCALE GENOMIC DNA]</scope>
    <source>
        <strain evidence="7 8">KCTC 13959</strain>
    </source>
</reference>
<dbReference type="NCBIfam" id="TIGR03057">
    <property type="entry name" value="xxxLxxG_by_4"/>
    <property type="match status" value="4"/>
</dbReference>
<organism evidence="7 8">
    <name type="scientific">Gulosibacter chungangensis</name>
    <dbReference type="NCBI Taxonomy" id="979746"/>
    <lineage>
        <taxon>Bacteria</taxon>
        <taxon>Bacillati</taxon>
        <taxon>Actinomycetota</taxon>
        <taxon>Actinomycetes</taxon>
        <taxon>Micrococcales</taxon>
        <taxon>Microbacteriaceae</taxon>
        <taxon>Gulosibacter</taxon>
    </lineage>
</organism>
<name>A0A7J5B7P2_9MICO</name>
<dbReference type="PANTHER" id="PTHR43077">
    <property type="entry name" value="TRANSPORT PERMEASE YVFS-RELATED"/>
    <property type="match status" value="1"/>
</dbReference>
<keyword evidence="2 5" id="KW-0812">Transmembrane</keyword>
<dbReference type="EMBL" id="WBKB01000010">
    <property type="protein sequence ID" value="KAB1641143.1"/>
    <property type="molecule type" value="Genomic_DNA"/>
</dbReference>
<dbReference type="InterPro" id="IPR051328">
    <property type="entry name" value="T7SS_ABC-Transporter"/>
</dbReference>
<evidence type="ECO:0000313" key="8">
    <source>
        <dbReference type="Proteomes" id="UP000433493"/>
    </source>
</evidence>